<proteinExistence type="predicted"/>
<evidence type="ECO:0000313" key="1">
    <source>
        <dbReference type="EMBL" id="CCC14197.1"/>
    </source>
</evidence>
<dbReference type="Proteomes" id="UP000001881">
    <property type="component" value="Unassembled WGS sequence"/>
</dbReference>
<dbReference type="HOGENOM" id="CLU_1928908_0_0_1"/>
<organism evidence="1 2">
    <name type="scientific">Sordaria macrospora (strain ATCC MYA-333 / DSM 997 / K(L3346) / K-hell)</name>
    <dbReference type="NCBI Taxonomy" id="771870"/>
    <lineage>
        <taxon>Eukaryota</taxon>
        <taxon>Fungi</taxon>
        <taxon>Dikarya</taxon>
        <taxon>Ascomycota</taxon>
        <taxon>Pezizomycotina</taxon>
        <taxon>Sordariomycetes</taxon>
        <taxon>Sordariomycetidae</taxon>
        <taxon>Sordariales</taxon>
        <taxon>Sordariaceae</taxon>
        <taxon>Sordaria</taxon>
    </lineage>
</organism>
<dbReference type="AlphaFoldDB" id="F7WAK3"/>
<reference evidence="1 2" key="1">
    <citation type="journal article" date="2010" name="PLoS Genet.">
        <title>De novo assembly of a 40 Mb eukaryotic genome from short sequence reads: Sordaria macrospora, a model organism for fungal morphogenesis.</title>
        <authorList>
            <person name="Nowrousian M."/>
            <person name="Stajich J."/>
            <person name="Chu M."/>
            <person name="Engh I."/>
            <person name="Espagne E."/>
            <person name="Halliday K."/>
            <person name="Kamerewerd J."/>
            <person name="Kempken F."/>
            <person name="Knab B."/>
            <person name="Kuo H.C."/>
            <person name="Osiewacz H.D."/>
            <person name="Poeggeler S."/>
            <person name="Read N."/>
            <person name="Seiler S."/>
            <person name="Smith K."/>
            <person name="Zickler D."/>
            <person name="Kueck U."/>
            <person name="Freitag M."/>
        </authorList>
    </citation>
    <scope>NUCLEOTIDE SEQUENCE [LARGE SCALE GENOMIC DNA]</scope>
    <source>
        <strain evidence="2">ATCC MYA-333 / DSM 997 / K(L3346) / K-hell</strain>
        <tissue evidence="1">Mycelium</tissue>
    </source>
</reference>
<accession>F7WAK3</accession>
<dbReference type="EMBL" id="CABT02000062">
    <property type="protein sequence ID" value="CCC14197.1"/>
    <property type="molecule type" value="Genomic_DNA"/>
</dbReference>
<comment type="caution">
    <text evidence="1">The sequence shown here is derived from an EMBL/GenBank/DDBJ whole genome shotgun (WGS) entry which is preliminary data.</text>
</comment>
<dbReference type="VEuPathDB" id="FungiDB:SMAC_09053"/>
<sequence>MSTPPDRPFFHIGLLMLKQFMERDELTLQDRQKCWKIIDSIYHNFSSLVHDQLIRSSFRELDHHRRSLEAIVEMVQDPLDNPQLSDDRILAGFDFAKEVYRYCHFFYKCKVLHEATTMWIKGVDIAPEAPS</sequence>
<evidence type="ECO:0000313" key="2">
    <source>
        <dbReference type="Proteomes" id="UP000001881"/>
    </source>
</evidence>
<dbReference type="GeneID" id="10806480"/>
<keyword evidence="2" id="KW-1185">Reference proteome</keyword>
<name>F7WAK3_SORMK</name>
<gene>
    <name evidence="1" type="ORF">SMAC_09053</name>
</gene>
<protein>
    <submittedName>
        <fullName evidence="1">WGS project CABT00000000 data, contig 2.62</fullName>
    </submittedName>
</protein>
<dbReference type="KEGG" id="smp:10806480"/>
<dbReference type="InParanoid" id="F7WAK3"/>